<dbReference type="InterPro" id="IPR038883">
    <property type="entry name" value="AN11006-like"/>
</dbReference>
<protein>
    <recommendedName>
        <fullName evidence="3">F-box domain-containing protein</fullName>
    </recommendedName>
</protein>
<evidence type="ECO:0008006" key="3">
    <source>
        <dbReference type="Google" id="ProtNLM"/>
    </source>
</evidence>
<evidence type="ECO:0000313" key="1">
    <source>
        <dbReference type="EMBL" id="KAJ8068133.1"/>
    </source>
</evidence>
<reference evidence="1" key="1">
    <citation type="submission" date="2022-11" db="EMBL/GenBank/DDBJ databases">
        <title>Genome Resource of Sclerotinia nivalis Strain SnTB1, a Plant Pathogen Isolated from American Ginseng.</title>
        <authorList>
            <person name="Fan S."/>
        </authorList>
    </citation>
    <scope>NUCLEOTIDE SEQUENCE</scope>
    <source>
        <strain evidence="1">SnTB1</strain>
    </source>
</reference>
<gene>
    <name evidence="1" type="ORF">OCU04_003704</name>
</gene>
<keyword evidence="2" id="KW-1185">Reference proteome</keyword>
<dbReference type="PANTHER" id="PTHR42085">
    <property type="entry name" value="F-BOX DOMAIN-CONTAINING PROTEIN"/>
    <property type="match status" value="1"/>
</dbReference>
<dbReference type="EMBL" id="JAPEIS010000003">
    <property type="protein sequence ID" value="KAJ8068133.1"/>
    <property type="molecule type" value="Genomic_DNA"/>
</dbReference>
<dbReference type="OrthoDB" id="2099276at2759"/>
<dbReference type="Proteomes" id="UP001152300">
    <property type="component" value="Unassembled WGS sequence"/>
</dbReference>
<evidence type="ECO:0000313" key="2">
    <source>
        <dbReference type="Proteomes" id="UP001152300"/>
    </source>
</evidence>
<accession>A0A9X0DPK0</accession>
<proteinExistence type="predicted"/>
<name>A0A9X0DPK0_9HELO</name>
<comment type="caution">
    <text evidence="1">The sequence shown here is derived from an EMBL/GenBank/DDBJ whole genome shotgun (WGS) entry which is preliminary data.</text>
</comment>
<sequence>MNLTPASLSALTQRSVHLNDTSCTMPNKYGAGASCCVAPHKNKYSTKYCYQEHDEPLGTSSENEAIVVEWQRAGRYIASCIKPSVLKLYFTCDVENLEVGQRVVDPFRSMPTLADCSIGLSQGHHALLRSLAVETAIRAKRWRTAPQDDEPTFRFMDLPQELRLQVLKYTDLVTPLKEVEWNPRDNFYLHYRSTRCLKICGEYDMCGDQKQHYGCQFRDCWETERDFGCFCPRYHASYSSRCHCWRQPTPLFLVCRALYEDARAVFFSMNHFVITPMTGCTEPAETPDHLETLIFLKDALPPASLQYLKSLEIVFPPFRDDYLMPHEPAYDQWLQAIDYMCQLNLPILSLAVSMAGPLDERWVSGEHFRAMMSAEQAHAIIQVYFRIIQPLSKLRQNGLQAFFLTLASPLANSTGMCTRHGQELLHCKGFEKSIIRKAKQAEQMVMGEDYDSAMVQDRAHGESQWLREKEFIEGSC</sequence>
<dbReference type="PANTHER" id="PTHR42085:SF6">
    <property type="entry name" value="F-BOX DOMAIN-CONTAINING PROTEIN"/>
    <property type="match status" value="1"/>
</dbReference>
<dbReference type="AlphaFoldDB" id="A0A9X0DPK0"/>
<organism evidence="1 2">
    <name type="scientific">Sclerotinia nivalis</name>
    <dbReference type="NCBI Taxonomy" id="352851"/>
    <lineage>
        <taxon>Eukaryota</taxon>
        <taxon>Fungi</taxon>
        <taxon>Dikarya</taxon>
        <taxon>Ascomycota</taxon>
        <taxon>Pezizomycotina</taxon>
        <taxon>Leotiomycetes</taxon>
        <taxon>Helotiales</taxon>
        <taxon>Sclerotiniaceae</taxon>
        <taxon>Sclerotinia</taxon>
    </lineage>
</organism>